<reference evidence="2 3" key="1">
    <citation type="journal article" date="2013" name="Genome Biol.">
        <title>Genome of Acanthamoeba castellanii highlights extensive lateral gene transfer and early evolution of tyrosine kinase signaling.</title>
        <authorList>
            <person name="Clarke M."/>
            <person name="Lohan A.J."/>
            <person name="Liu B."/>
            <person name="Lagkouvardos I."/>
            <person name="Roy S."/>
            <person name="Zafar N."/>
            <person name="Bertelli C."/>
            <person name="Schilde C."/>
            <person name="Kianianmomeni A."/>
            <person name="Burglin T.R."/>
            <person name="Frech C."/>
            <person name="Turcotte B."/>
            <person name="Kopec K.O."/>
            <person name="Synnott J.M."/>
            <person name="Choo C."/>
            <person name="Paponov I."/>
            <person name="Finkler A."/>
            <person name="Soon Heng Tan C."/>
            <person name="Hutchins A.P."/>
            <person name="Weinmeier T."/>
            <person name="Rattei T."/>
            <person name="Chu J.S."/>
            <person name="Gimenez G."/>
            <person name="Irimia M."/>
            <person name="Rigden D.J."/>
            <person name="Fitzpatrick D.A."/>
            <person name="Lorenzo-Morales J."/>
            <person name="Bateman A."/>
            <person name="Chiu C.H."/>
            <person name="Tang P."/>
            <person name="Hegemann P."/>
            <person name="Fromm H."/>
            <person name="Raoult D."/>
            <person name="Greub G."/>
            <person name="Miranda-Saavedra D."/>
            <person name="Chen N."/>
            <person name="Nash P."/>
            <person name="Ginger M.L."/>
            <person name="Horn M."/>
            <person name="Schaap P."/>
            <person name="Caler L."/>
            <person name="Loftus B."/>
        </authorList>
    </citation>
    <scope>NUCLEOTIDE SEQUENCE [LARGE SCALE GENOMIC DNA]</scope>
    <source>
        <strain evidence="2 3">Neff</strain>
    </source>
</reference>
<feature type="compositionally biased region" description="Low complexity" evidence="1">
    <location>
        <begin position="32"/>
        <end position="69"/>
    </location>
</feature>
<organism evidence="2 3">
    <name type="scientific">Acanthamoeba castellanii (strain ATCC 30010 / Neff)</name>
    <dbReference type="NCBI Taxonomy" id="1257118"/>
    <lineage>
        <taxon>Eukaryota</taxon>
        <taxon>Amoebozoa</taxon>
        <taxon>Discosea</taxon>
        <taxon>Longamoebia</taxon>
        <taxon>Centramoebida</taxon>
        <taxon>Acanthamoebidae</taxon>
        <taxon>Acanthamoeba</taxon>
    </lineage>
</organism>
<dbReference type="PANTHER" id="PTHR14312:SF1">
    <property type="entry name" value="BASIC-LEUCINE ZIPPER TRANSCRIPTION FACTOR A"/>
    <property type="match status" value="1"/>
</dbReference>
<dbReference type="GO" id="GO:0010468">
    <property type="term" value="P:regulation of gene expression"/>
    <property type="evidence" value="ECO:0007669"/>
    <property type="project" value="TreeGrafter"/>
</dbReference>
<feature type="region of interest" description="Disordered" evidence="1">
    <location>
        <begin position="141"/>
        <end position="190"/>
    </location>
</feature>
<dbReference type="EMBL" id="KB007905">
    <property type="protein sequence ID" value="ELR21255.1"/>
    <property type="molecule type" value="Genomic_DNA"/>
</dbReference>
<feature type="compositionally biased region" description="Acidic residues" evidence="1">
    <location>
        <begin position="714"/>
        <end position="725"/>
    </location>
</feature>
<protein>
    <submittedName>
        <fullName evidence="2">Uncharacterized protein</fullName>
    </submittedName>
</protein>
<feature type="compositionally biased region" description="Basic residues" evidence="1">
    <location>
        <begin position="299"/>
        <end position="317"/>
    </location>
</feature>
<feature type="region of interest" description="Disordered" evidence="1">
    <location>
        <begin position="1"/>
        <end position="104"/>
    </location>
</feature>
<dbReference type="KEGG" id="acan:ACA1_111070"/>
<evidence type="ECO:0000313" key="3">
    <source>
        <dbReference type="Proteomes" id="UP000011083"/>
    </source>
</evidence>
<gene>
    <name evidence="2" type="ORF">ACA1_111070</name>
</gene>
<feature type="compositionally biased region" description="Acidic residues" evidence="1">
    <location>
        <begin position="491"/>
        <end position="511"/>
    </location>
</feature>
<dbReference type="AlphaFoldDB" id="L8H7X5"/>
<feature type="region of interest" description="Disordered" evidence="1">
    <location>
        <begin position="698"/>
        <end position="753"/>
    </location>
</feature>
<dbReference type="GO" id="GO:0005634">
    <property type="term" value="C:nucleus"/>
    <property type="evidence" value="ECO:0007669"/>
    <property type="project" value="TreeGrafter"/>
</dbReference>
<evidence type="ECO:0000256" key="1">
    <source>
        <dbReference type="SAM" id="MobiDB-lite"/>
    </source>
</evidence>
<feature type="compositionally biased region" description="Low complexity" evidence="1">
    <location>
        <begin position="77"/>
        <end position="90"/>
    </location>
</feature>
<feature type="compositionally biased region" description="Gly residues" evidence="1">
    <location>
        <begin position="525"/>
        <end position="534"/>
    </location>
</feature>
<feature type="compositionally biased region" description="Polar residues" evidence="1">
    <location>
        <begin position="174"/>
        <end position="189"/>
    </location>
</feature>
<feature type="region of interest" description="Disordered" evidence="1">
    <location>
        <begin position="296"/>
        <end position="317"/>
    </location>
</feature>
<keyword evidence="3" id="KW-1185">Reference proteome</keyword>
<feature type="compositionally biased region" description="Low complexity" evidence="1">
    <location>
        <begin position="472"/>
        <end position="481"/>
    </location>
</feature>
<sequence length="905" mass="97665">MGSYSAGAGSMQPLSQHHAAPTSQHNMRGHSMSHMSSSSSSAGSNSFMDSGPVGYAASPPSSSGSSTTMAPPPLLPLPMSLSTRHGQQQHQHQHQHQHQLGQQTDESTNAGFLQQLLHGGMPTDEELVSVGGASLSLMAATYHGQQSQQQPQQPQQQQQQMGYGSGGQPHSHSHNPTPASTGTPTNSSEELPCIFDELDMFQENPNSLVSPSCFSHHPATVPPQHHHAGAMEPGSGTNNSLQLLTITSAPLPTAPTTADAMSLESTGGRRRKVDDLYGDINSVGISNGDCAAAADGVSHGRRGSHPGHGAKRIRYNRSRSASCSSAAAVKPEPEEFAAALASSSSSSSSSAAASSETSNIDLEDMYCGLLKGATVSYQVSLPAMQEFKMKSRSGAKGKGKPKAETVKKAVLQLVRTESDNGVVEFEAFLKNCLPTEKLSNLTLLELHFNITPKQHATMGKAGEEIKASFNLGSSASSSAVRGGRRKQSVGGDDDDFEDEEDGRESLDEDEYVPTARGRGGRGGRGKANGRGGQRGKTNHQRDEERESDDPAGVGMDYHQFDMAFAAADGLASIERKVPVVTYTHSKAITRALCRLIWYPMNEENTMSTDFLLEKLCKYFASQLQLPISIYDRHNLAAMLSPFTNGITYVEFYSLLGEWFVLAIKMAKKKTQCLWQQGRETFIPLLFNPYRRINNDSAATASAAGGSSTASNNTGDDDEWTEDNEASESTRRTGRGRGRRSRSGSRAGLPQPMAKSTAAEDCGLLNGAADVIAALQLDAVLEREGDFLVTIGPDLKERHGRAEGEEGRGVNYFPSLKYPLQIVYVKADGEKQCLSVENKLDKLTDFIHAKQCLRDYLVLQRDGVWKRVEKDQFAFNHAQQRRLEETLGRTSVLGREDSESLSYAHA</sequence>
<dbReference type="GO" id="GO:0043565">
    <property type="term" value="F:sequence-specific DNA binding"/>
    <property type="evidence" value="ECO:0007669"/>
    <property type="project" value="TreeGrafter"/>
</dbReference>
<evidence type="ECO:0000313" key="2">
    <source>
        <dbReference type="EMBL" id="ELR21255.1"/>
    </source>
</evidence>
<dbReference type="PANTHER" id="PTHR14312">
    <property type="entry name" value="CREB/ATF BZIP TRANSCRIPTION FACTOR"/>
    <property type="match status" value="1"/>
</dbReference>
<feature type="compositionally biased region" description="Low complexity" evidence="1">
    <location>
        <begin position="698"/>
        <end position="713"/>
    </location>
</feature>
<proteinExistence type="predicted"/>
<feature type="region of interest" description="Disordered" evidence="1">
    <location>
        <begin position="472"/>
        <end position="552"/>
    </location>
</feature>
<dbReference type="RefSeq" id="XP_004345381.1">
    <property type="nucleotide sequence ID" value="XM_004345331.1"/>
</dbReference>
<dbReference type="GeneID" id="14922142"/>
<feature type="compositionally biased region" description="Basic residues" evidence="1">
    <location>
        <begin position="731"/>
        <end position="742"/>
    </location>
</feature>
<dbReference type="VEuPathDB" id="AmoebaDB:ACA1_111070"/>
<accession>L8H7X5</accession>
<feature type="compositionally biased region" description="Low complexity" evidence="1">
    <location>
        <begin position="144"/>
        <end position="162"/>
    </location>
</feature>
<dbReference type="Proteomes" id="UP000011083">
    <property type="component" value="Unassembled WGS sequence"/>
</dbReference>
<name>L8H7X5_ACACF</name>